<protein>
    <submittedName>
        <fullName evidence="1 2">Uncharacterized protein</fullName>
    </submittedName>
</protein>
<dbReference type="GeneID" id="20353214"/>
<keyword evidence="3" id="KW-1185">Reference proteome</keyword>
<proteinExistence type="predicted"/>
<evidence type="ECO:0000313" key="1">
    <source>
        <dbReference type="EMBL" id="EJT69873.1"/>
    </source>
</evidence>
<reference evidence="1" key="2">
    <citation type="submission" date="2010-07" db="EMBL/GenBank/DDBJ databases">
        <authorList>
            <consortium name="The Broad Institute Genome Sequencing Platform"/>
            <consortium name="Broad Institute Genome Sequencing Center for Infectious Disease"/>
            <person name="Ma L.-J."/>
            <person name="Dead R."/>
            <person name="Young S."/>
            <person name="Zeng Q."/>
            <person name="Koehrsen M."/>
            <person name="Alvarado L."/>
            <person name="Berlin A."/>
            <person name="Chapman S.B."/>
            <person name="Chen Z."/>
            <person name="Freedman E."/>
            <person name="Gellesch M."/>
            <person name="Goldberg J."/>
            <person name="Griggs A."/>
            <person name="Gujja S."/>
            <person name="Heilman E.R."/>
            <person name="Heiman D."/>
            <person name="Hepburn T."/>
            <person name="Howarth C."/>
            <person name="Jen D."/>
            <person name="Larson L."/>
            <person name="Mehta T."/>
            <person name="Neiman D."/>
            <person name="Pearson M."/>
            <person name="Roberts A."/>
            <person name="Saif S."/>
            <person name="Shea T."/>
            <person name="Shenoy N."/>
            <person name="Sisk P."/>
            <person name="Stolte C."/>
            <person name="Sykes S."/>
            <person name="Walk T."/>
            <person name="White J."/>
            <person name="Yandava C."/>
            <person name="Haas B."/>
            <person name="Nusbaum C."/>
            <person name="Birren B."/>
        </authorList>
    </citation>
    <scope>NUCLEOTIDE SEQUENCE</scope>
    <source>
        <strain evidence="1">R3-111a-1</strain>
    </source>
</reference>
<dbReference type="HOGENOM" id="CLU_2722396_0_0_1"/>
<reference evidence="2" key="4">
    <citation type="journal article" date="2015" name="G3 (Bethesda)">
        <title>Genome sequences of three phytopathogenic species of the Magnaporthaceae family of fungi.</title>
        <authorList>
            <person name="Okagaki L.H."/>
            <person name="Nunes C.C."/>
            <person name="Sailsbery J."/>
            <person name="Clay B."/>
            <person name="Brown D."/>
            <person name="John T."/>
            <person name="Oh Y."/>
            <person name="Young N."/>
            <person name="Fitzgerald M."/>
            <person name="Haas B.J."/>
            <person name="Zeng Q."/>
            <person name="Young S."/>
            <person name="Adiconis X."/>
            <person name="Fan L."/>
            <person name="Levin J.Z."/>
            <person name="Mitchell T.K."/>
            <person name="Okubara P.A."/>
            <person name="Farman M.L."/>
            <person name="Kohn L.M."/>
            <person name="Birren B."/>
            <person name="Ma L.-J."/>
            <person name="Dean R.A."/>
        </authorList>
    </citation>
    <scope>NUCLEOTIDE SEQUENCE</scope>
    <source>
        <strain evidence="2">R3-111a-1</strain>
    </source>
</reference>
<dbReference type="Proteomes" id="UP000006039">
    <property type="component" value="Unassembled WGS sequence"/>
</dbReference>
<evidence type="ECO:0000313" key="3">
    <source>
        <dbReference type="Proteomes" id="UP000006039"/>
    </source>
</evidence>
<dbReference type="RefSeq" id="XP_009228921.1">
    <property type="nucleotide sequence ID" value="XM_009230657.1"/>
</dbReference>
<gene>
    <name evidence="2" type="primary">20353214</name>
    <name evidence="1" type="ORF">GGTG_12756</name>
</gene>
<reference evidence="3" key="1">
    <citation type="submission" date="2010-07" db="EMBL/GenBank/DDBJ databases">
        <title>The genome sequence of Gaeumannomyces graminis var. tritici strain R3-111a-1.</title>
        <authorList>
            <consortium name="The Broad Institute Genome Sequencing Platform"/>
            <person name="Ma L.-J."/>
            <person name="Dead R."/>
            <person name="Young S."/>
            <person name="Zeng Q."/>
            <person name="Koehrsen M."/>
            <person name="Alvarado L."/>
            <person name="Berlin A."/>
            <person name="Chapman S.B."/>
            <person name="Chen Z."/>
            <person name="Freedman E."/>
            <person name="Gellesch M."/>
            <person name="Goldberg J."/>
            <person name="Griggs A."/>
            <person name="Gujja S."/>
            <person name="Heilman E.R."/>
            <person name="Heiman D."/>
            <person name="Hepburn T."/>
            <person name="Howarth C."/>
            <person name="Jen D."/>
            <person name="Larson L."/>
            <person name="Mehta T."/>
            <person name="Neiman D."/>
            <person name="Pearson M."/>
            <person name="Roberts A."/>
            <person name="Saif S."/>
            <person name="Shea T."/>
            <person name="Shenoy N."/>
            <person name="Sisk P."/>
            <person name="Stolte C."/>
            <person name="Sykes S."/>
            <person name="Walk T."/>
            <person name="White J."/>
            <person name="Yandava C."/>
            <person name="Haas B."/>
            <person name="Nusbaum C."/>
            <person name="Birren B."/>
        </authorList>
    </citation>
    <scope>NUCLEOTIDE SEQUENCE [LARGE SCALE GENOMIC DNA]</scope>
    <source>
        <strain evidence="3">R3-111a-1</strain>
    </source>
</reference>
<evidence type="ECO:0000313" key="2">
    <source>
        <dbReference type="EnsemblFungi" id="EJT69873"/>
    </source>
</evidence>
<dbReference type="EMBL" id="GL385403">
    <property type="protein sequence ID" value="EJT69873.1"/>
    <property type="molecule type" value="Genomic_DNA"/>
</dbReference>
<reference evidence="2" key="5">
    <citation type="submission" date="2018-04" db="UniProtKB">
        <authorList>
            <consortium name="EnsemblFungi"/>
        </authorList>
    </citation>
    <scope>IDENTIFICATION</scope>
    <source>
        <strain evidence="2">R3-111a-1</strain>
    </source>
</reference>
<sequence>MAASQPLLCPQNIGRWQANRLKIEAARSLAMWRAYPLSVEVARGHTVQVQGPQQNSCSSASAGGVVVCPAHE</sequence>
<dbReference type="VEuPathDB" id="FungiDB:GGTG_12756"/>
<reference evidence="1" key="3">
    <citation type="submission" date="2010-09" db="EMBL/GenBank/DDBJ databases">
        <title>Annotation of Gaeumannomyces graminis var. tritici R3-111a-1.</title>
        <authorList>
            <consortium name="The Broad Institute Genome Sequencing Platform"/>
            <person name="Ma L.-J."/>
            <person name="Dead R."/>
            <person name="Young S.K."/>
            <person name="Zeng Q."/>
            <person name="Gargeya S."/>
            <person name="Fitzgerald M."/>
            <person name="Haas B."/>
            <person name="Abouelleil A."/>
            <person name="Alvarado L."/>
            <person name="Arachchi H.M."/>
            <person name="Berlin A."/>
            <person name="Brown A."/>
            <person name="Chapman S.B."/>
            <person name="Chen Z."/>
            <person name="Dunbar C."/>
            <person name="Freedman E."/>
            <person name="Gearin G."/>
            <person name="Gellesch M."/>
            <person name="Goldberg J."/>
            <person name="Griggs A."/>
            <person name="Gujja S."/>
            <person name="Heiman D."/>
            <person name="Howarth C."/>
            <person name="Larson L."/>
            <person name="Lui A."/>
            <person name="MacDonald P.J.P."/>
            <person name="Mehta T."/>
            <person name="Montmayeur A."/>
            <person name="Murphy C."/>
            <person name="Neiman D."/>
            <person name="Pearson M."/>
            <person name="Priest M."/>
            <person name="Roberts A."/>
            <person name="Saif S."/>
            <person name="Shea T."/>
            <person name="Shenoy N."/>
            <person name="Sisk P."/>
            <person name="Stolte C."/>
            <person name="Sykes S."/>
            <person name="Yandava C."/>
            <person name="Wortman J."/>
            <person name="Nusbaum C."/>
            <person name="Birren B."/>
        </authorList>
    </citation>
    <scope>NUCLEOTIDE SEQUENCE</scope>
    <source>
        <strain evidence="1">R3-111a-1</strain>
    </source>
</reference>
<dbReference type="EnsemblFungi" id="EJT69873">
    <property type="protein sequence ID" value="EJT69873"/>
    <property type="gene ID" value="GGTG_12756"/>
</dbReference>
<dbReference type="AlphaFoldDB" id="J3PGX6"/>
<name>J3PGX6_GAET3</name>
<accession>J3PGX6</accession>
<organism evidence="1">
    <name type="scientific">Gaeumannomyces tritici (strain R3-111a-1)</name>
    <name type="common">Wheat and barley take-all root rot fungus</name>
    <name type="synonym">Gaeumannomyces graminis var. tritici</name>
    <dbReference type="NCBI Taxonomy" id="644352"/>
    <lineage>
        <taxon>Eukaryota</taxon>
        <taxon>Fungi</taxon>
        <taxon>Dikarya</taxon>
        <taxon>Ascomycota</taxon>
        <taxon>Pezizomycotina</taxon>
        <taxon>Sordariomycetes</taxon>
        <taxon>Sordariomycetidae</taxon>
        <taxon>Magnaporthales</taxon>
        <taxon>Magnaporthaceae</taxon>
        <taxon>Gaeumannomyces</taxon>
    </lineage>
</organism>